<dbReference type="Proteomes" id="UP000310689">
    <property type="component" value="Unassembled WGS sequence"/>
</dbReference>
<dbReference type="GO" id="GO:0005739">
    <property type="term" value="C:mitochondrion"/>
    <property type="evidence" value="ECO:0007669"/>
    <property type="project" value="TreeGrafter"/>
</dbReference>
<evidence type="ECO:0000313" key="7">
    <source>
        <dbReference type="Proteomes" id="UP000310689"/>
    </source>
</evidence>
<dbReference type="SUPFAM" id="SSF52540">
    <property type="entry name" value="P-loop containing nucleoside triphosphate hydrolases"/>
    <property type="match status" value="2"/>
</dbReference>
<dbReference type="EMBL" id="SPOI01000033">
    <property type="protein sequence ID" value="TIB39437.1"/>
    <property type="molecule type" value="Genomic_DNA"/>
</dbReference>
<comment type="similarity">
    <text evidence="1">Belongs to the IPP transferase family.</text>
</comment>
<sequence length="515" mass="58579">MTNKKKLITIIGSTATGKSDLAVQLAKYRDGHVLNADSIQVYKGLDVISNKISESEQDSVKHHMMSFLDKDKEYSIPQFIADSGYLVDKLSAQKTLPVVAGGTHYYIHHLIFQNNLIKTDDISDKPHSLTANPHADFHSMISPLSSSDKDLIMALPSIKESQYTNVDSSNTPLYSHLHRILSLIDPVTASRWHLRDFRKVKRSLDIIWENGRKRSDIEQEQKASKSIDALSQTKYKNLVFWVYTDPDTLSKRLERRVEKMTEVCVLLVGSTCLTRAPKQGLLNEIEELRALENAFISNGQQDYTRGLFQAIGYKEFDAYFKATTEKERDEAFKQGLELMKIGTRRYAMKQLKWIQNKLLPEIVAHQKSASSDGVTSSIDIYMVDSSDISRWDEMVVHPAKDILDSELECGNKFELTKSTEFLNDEPLPDPKSYSEVAERLFSKESKLAASNAETGYRKITCGVCTNDPHNPIVLNEGMEYENHLSSKAHKAKTRKPTTKPTQEEIERLRKLKNRV</sequence>
<dbReference type="HAMAP" id="MF_00185">
    <property type="entry name" value="IPP_trans"/>
    <property type="match status" value="1"/>
</dbReference>
<dbReference type="InterPro" id="IPR027417">
    <property type="entry name" value="P-loop_NTPase"/>
</dbReference>
<dbReference type="Gene3D" id="3.30.160.60">
    <property type="entry name" value="Classic Zinc Finger"/>
    <property type="match status" value="1"/>
</dbReference>
<feature type="compositionally biased region" description="Basic residues" evidence="5">
    <location>
        <begin position="486"/>
        <end position="497"/>
    </location>
</feature>
<dbReference type="Pfam" id="PF01715">
    <property type="entry name" value="IPPT"/>
    <property type="match status" value="2"/>
</dbReference>
<organism evidence="6 7">
    <name type="scientific">Wallemia ichthyophaga</name>
    <dbReference type="NCBI Taxonomy" id="245174"/>
    <lineage>
        <taxon>Eukaryota</taxon>
        <taxon>Fungi</taxon>
        <taxon>Dikarya</taxon>
        <taxon>Basidiomycota</taxon>
        <taxon>Wallemiomycotina</taxon>
        <taxon>Wallemiomycetes</taxon>
        <taxon>Wallemiales</taxon>
        <taxon>Wallemiaceae</taxon>
        <taxon>Wallemia</taxon>
    </lineage>
</organism>
<evidence type="ECO:0008006" key="8">
    <source>
        <dbReference type="Google" id="ProtNLM"/>
    </source>
</evidence>
<accession>A0A4T0JB13</accession>
<reference evidence="6 7" key="1">
    <citation type="submission" date="2019-03" db="EMBL/GenBank/DDBJ databases">
        <title>Sequencing 23 genomes of Wallemia ichthyophaga.</title>
        <authorList>
            <person name="Gostincar C."/>
        </authorList>
    </citation>
    <scope>NUCLEOTIDE SEQUENCE [LARGE SCALE GENOMIC DNA]</scope>
    <source>
        <strain evidence="6 7">EXF-6200</strain>
    </source>
</reference>
<evidence type="ECO:0000256" key="2">
    <source>
        <dbReference type="ARBA" id="ARBA00022679"/>
    </source>
</evidence>
<gene>
    <name evidence="6" type="ORF">E3P86_01123</name>
</gene>
<evidence type="ECO:0000256" key="1">
    <source>
        <dbReference type="ARBA" id="ARBA00005842"/>
    </source>
</evidence>
<dbReference type="AlphaFoldDB" id="A0A4T0JB13"/>
<protein>
    <recommendedName>
        <fullName evidence="8">tRNA dimethylallyltransferase</fullName>
    </recommendedName>
</protein>
<evidence type="ECO:0000256" key="3">
    <source>
        <dbReference type="ARBA" id="ARBA00022741"/>
    </source>
</evidence>
<dbReference type="Gene3D" id="3.40.50.300">
    <property type="entry name" value="P-loop containing nucleotide triphosphate hydrolases"/>
    <property type="match status" value="1"/>
</dbReference>
<feature type="region of interest" description="Disordered" evidence="5">
    <location>
        <begin position="485"/>
        <end position="515"/>
    </location>
</feature>
<name>A0A4T0JB13_WALIC</name>
<keyword evidence="3" id="KW-0547">Nucleotide-binding</keyword>
<keyword evidence="4" id="KW-0067">ATP-binding</keyword>
<evidence type="ECO:0000256" key="5">
    <source>
        <dbReference type="SAM" id="MobiDB-lite"/>
    </source>
</evidence>
<evidence type="ECO:0000256" key="4">
    <source>
        <dbReference type="ARBA" id="ARBA00022840"/>
    </source>
</evidence>
<dbReference type="Gene3D" id="1.10.20.140">
    <property type="match status" value="1"/>
</dbReference>
<dbReference type="GO" id="GO:0006400">
    <property type="term" value="P:tRNA modification"/>
    <property type="evidence" value="ECO:0007669"/>
    <property type="project" value="TreeGrafter"/>
</dbReference>
<dbReference type="InterPro" id="IPR039657">
    <property type="entry name" value="Dimethylallyltransferase"/>
</dbReference>
<proteinExistence type="inferred from homology"/>
<comment type="caution">
    <text evidence="6">The sequence shown here is derived from an EMBL/GenBank/DDBJ whole genome shotgun (WGS) entry which is preliminary data.</text>
</comment>
<dbReference type="PANTHER" id="PTHR11088:SF89">
    <property type="entry name" value="TRNA DIMETHYLALLYLTRANSFERASE"/>
    <property type="match status" value="1"/>
</dbReference>
<keyword evidence="2" id="KW-0808">Transferase</keyword>
<dbReference type="GO" id="GO:0052381">
    <property type="term" value="F:tRNA dimethylallyltransferase activity"/>
    <property type="evidence" value="ECO:0007669"/>
    <property type="project" value="InterPro"/>
</dbReference>
<dbReference type="GO" id="GO:0005524">
    <property type="term" value="F:ATP binding"/>
    <property type="evidence" value="ECO:0007669"/>
    <property type="project" value="UniProtKB-KW"/>
</dbReference>
<evidence type="ECO:0000313" key="6">
    <source>
        <dbReference type="EMBL" id="TIB39437.1"/>
    </source>
</evidence>
<dbReference type="PANTHER" id="PTHR11088">
    <property type="entry name" value="TRNA DIMETHYLALLYLTRANSFERASE"/>
    <property type="match status" value="1"/>
</dbReference>
<dbReference type="InterPro" id="IPR018022">
    <property type="entry name" value="IPT"/>
</dbReference>